<keyword evidence="4 10" id="KW-0812">Transmembrane</keyword>
<dbReference type="InterPro" id="IPR036942">
    <property type="entry name" value="Beta-barrel_TonB_sf"/>
</dbReference>
<dbReference type="RefSeq" id="WP_012523910.1">
    <property type="nucleotide sequence ID" value="NC_011144.1"/>
</dbReference>
<evidence type="ECO:0000256" key="11">
    <source>
        <dbReference type="RuleBase" id="RU003357"/>
    </source>
</evidence>
<feature type="domain" description="TonB-dependent receptor plug" evidence="14">
    <location>
        <begin position="49"/>
        <end position="151"/>
    </location>
</feature>
<dbReference type="PANTHER" id="PTHR30069">
    <property type="entry name" value="TONB-DEPENDENT OUTER MEMBRANE RECEPTOR"/>
    <property type="match status" value="1"/>
</dbReference>
<keyword evidence="8 15" id="KW-0675">Receptor</keyword>
<dbReference type="GO" id="GO:0044718">
    <property type="term" value="P:siderophore transmembrane transport"/>
    <property type="evidence" value="ECO:0007669"/>
    <property type="project" value="TreeGrafter"/>
</dbReference>
<proteinExistence type="inferred from homology"/>
<dbReference type="KEGG" id="pzu:PHZ_c3363"/>
<keyword evidence="7 10" id="KW-0472">Membrane</keyword>
<dbReference type="InterPro" id="IPR012910">
    <property type="entry name" value="Plug_dom"/>
</dbReference>
<evidence type="ECO:0000256" key="12">
    <source>
        <dbReference type="SAM" id="SignalP"/>
    </source>
</evidence>
<keyword evidence="9 10" id="KW-0998">Cell outer membrane</keyword>
<keyword evidence="2 10" id="KW-0813">Transport</keyword>
<evidence type="ECO:0000256" key="10">
    <source>
        <dbReference type="PROSITE-ProRule" id="PRU01360"/>
    </source>
</evidence>
<reference evidence="15 16" key="1">
    <citation type="journal article" date="2008" name="BMC Genomics">
        <title>Complete genome of Phenylobacterium zucineum - a novel facultative intracellular bacterium isolated from human erythroleukemia cell line K562.</title>
        <authorList>
            <person name="Luo Y."/>
            <person name="Xu X."/>
            <person name="Ding Z."/>
            <person name="Liu Z."/>
            <person name="Zhang B."/>
            <person name="Yan Z."/>
            <person name="Sun J."/>
            <person name="Hu S."/>
            <person name="Hu X."/>
        </authorList>
    </citation>
    <scope>NUCLEOTIDE SEQUENCE [LARGE SCALE GENOMIC DNA]</scope>
    <source>
        <strain evidence="15 16">HLK1</strain>
    </source>
</reference>
<dbReference type="EMBL" id="CP000747">
    <property type="protein sequence ID" value="ACG79772.1"/>
    <property type="molecule type" value="Genomic_DNA"/>
</dbReference>
<evidence type="ECO:0000256" key="6">
    <source>
        <dbReference type="ARBA" id="ARBA00023077"/>
    </source>
</evidence>
<dbReference type="SUPFAM" id="SSF56935">
    <property type="entry name" value="Porins"/>
    <property type="match status" value="1"/>
</dbReference>
<dbReference type="Pfam" id="PF00593">
    <property type="entry name" value="TonB_dep_Rec_b-barrel"/>
    <property type="match status" value="1"/>
</dbReference>
<dbReference type="eggNOG" id="COG4206">
    <property type="taxonomic scope" value="Bacteria"/>
</dbReference>
<protein>
    <submittedName>
        <fullName evidence="15">TonB-dependent receptor for transport vitamin B12</fullName>
    </submittedName>
</protein>
<evidence type="ECO:0000313" key="16">
    <source>
        <dbReference type="Proteomes" id="UP000001868"/>
    </source>
</evidence>
<dbReference type="HOGENOM" id="CLU_008287_18_5_5"/>
<evidence type="ECO:0000259" key="13">
    <source>
        <dbReference type="Pfam" id="PF00593"/>
    </source>
</evidence>
<dbReference type="CDD" id="cd01347">
    <property type="entry name" value="ligand_gated_channel"/>
    <property type="match status" value="1"/>
</dbReference>
<evidence type="ECO:0000256" key="9">
    <source>
        <dbReference type="ARBA" id="ARBA00023237"/>
    </source>
</evidence>
<sequence>MRSRWLLGVALAALAPAAHAAEAEVEALVVTAARLEETLPQELARYGADLSVIDAAVVRDNVYVDVSQALQMQTPGLFLSPRNGPFSYVDIAVQGSRTGDVLWLVDGVRISNRLYTSTSPADTLPASMVERIEVLKGGQSLFYGTQAVAGAINVVTRAYSEDFAGRLTAGGDTHGGVHADVYVRDTVGRHRFVAWASKDESDGYRTFDVFQPSATDRKRGYDVVSFGGKYGVDLGEGLSLNLYAQHTDAHLEYPNPRLTRLAFNDRDEEIASLSLDWTARDDVQLSVKGYYHDWDSVYSTVNNRPDGGIEIVDDLTYWGYEDYGVQALARLNLHRGLEYQLGYDFQNFRGRDDVLLIGEQTETVHAFVGQVRTTDELFDNARLAAGVRHDRTGGTDATVWNVSGRWDWAPGLYVEGMVGTAFILPSAEQLFGVDPCCAVGNPQLAPEKSRNANLSVGGEGARLSWKATAFAREVRDLIADAERPGFPEGIYVNTEGQVRFRGFELQGEAQLTGAIRARASYAHTRARAEGSGAQFDRVPKRQAKASLVYAPADRPFGASASLLWTGEVRSNASGFGRVNYGDYLVVDLAAHVYLDGVGGSRRLTARLENAFDEAYATRVASAFVDGSGSERFLYRFRGAPRTLHVSYSHSF</sequence>
<evidence type="ECO:0000256" key="1">
    <source>
        <dbReference type="ARBA" id="ARBA00004571"/>
    </source>
</evidence>
<dbReference type="InterPro" id="IPR000531">
    <property type="entry name" value="Beta-barrel_TonB"/>
</dbReference>
<evidence type="ECO:0000256" key="5">
    <source>
        <dbReference type="ARBA" id="ARBA00022729"/>
    </source>
</evidence>
<feature type="domain" description="TonB-dependent receptor-like beta-barrel" evidence="13">
    <location>
        <begin position="225"/>
        <end position="609"/>
    </location>
</feature>
<dbReference type="InterPro" id="IPR037066">
    <property type="entry name" value="Plug_dom_sf"/>
</dbReference>
<name>B4RBC7_PHEZH</name>
<accession>B4RBC7</accession>
<dbReference type="GO" id="GO:0009279">
    <property type="term" value="C:cell outer membrane"/>
    <property type="evidence" value="ECO:0007669"/>
    <property type="project" value="UniProtKB-SubCell"/>
</dbReference>
<dbReference type="InterPro" id="IPR039426">
    <property type="entry name" value="TonB-dep_rcpt-like"/>
</dbReference>
<dbReference type="OrthoDB" id="9796221at2"/>
<evidence type="ECO:0000256" key="3">
    <source>
        <dbReference type="ARBA" id="ARBA00022452"/>
    </source>
</evidence>
<evidence type="ECO:0000313" key="15">
    <source>
        <dbReference type="EMBL" id="ACG79772.1"/>
    </source>
</evidence>
<dbReference type="Gene3D" id="2.170.130.10">
    <property type="entry name" value="TonB-dependent receptor, plug domain"/>
    <property type="match status" value="1"/>
</dbReference>
<comment type="subcellular location">
    <subcellularLocation>
        <location evidence="1 10">Cell outer membrane</location>
        <topology evidence="1 10">Multi-pass membrane protein</topology>
    </subcellularLocation>
</comment>
<keyword evidence="6 11" id="KW-0798">TonB box</keyword>
<evidence type="ECO:0000256" key="8">
    <source>
        <dbReference type="ARBA" id="ARBA00023170"/>
    </source>
</evidence>
<dbReference type="PROSITE" id="PS52016">
    <property type="entry name" value="TONB_DEPENDENT_REC_3"/>
    <property type="match status" value="1"/>
</dbReference>
<evidence type="ECO:0000256" key="4">
    <source>
        <dbReference type="ARBA" id="ARBA00022692"/>
    </source>
</evidence>
<keyword evidence="16" id="KW-1185">Reference proteome</keyword>
<evidence type="ECO:0000259" key="14">
    <source>
        <dbReference type="Pfam" id="PF07715"/>
    </source>
</evidence>
<dbReference type="GO" id="GO:0015344">
    <property type="term" value="F:siderophore uptake transmembrane transporter activity"/>
    <property type="evidence" value="ECO:0007669"/>
    <property type="project" value="TreeGrafter"/>
</dbReference>
<dbReference type="STRING" id="450851.PHZ_c3363"/>
<comment type="similarity">
    <text evidence="10 11">Belongs to the TonB-dependent receptor family.</text>
</comment>
<evidence type="ECO:0000256" key="2">
    <source>
        <dbReference type="ARBA" id="ARBA00022448"/>
    </source>
</evidence>
<dbReference type="AlphaFoldDB" id="B4RBC7"/>
<organism evidence="15 16">
    <name type="scientific">Phenylobacterium zucineum (strain HLK1)</name>
    <dbReference type="NCBI Taxonomy" id="450851"/>
    <lineage>
        <taxon>Bacteria</taxon>
        <taxon>Pseudomonadati</taxon>
        <taxon>Pseudomonadota</taxon>
        <taxon>Alphaproteobacteria</taxon>
        <taxon>Caulobacterales</taxon>
        <taxon>Caulobacteraceae</taxon>
        <taxon>Phenylobacterium</taxon>
    </lineage>
</organism>
<dbReference type="Pfam" id="PF07715">
    <property type="entry name" value="Plug"/>
    <property type="match status" value="1"/>
</dbReference>
<evidence type="ECO:0000256" key="7">
    <source>
        <dbReference type="ARBA" id="ARBA00023136"/>
    </source>
</evidence>
<gene>
    <name evidence="15" type="ordered locus">PHZ_c3363</name>
</gene>
<feature type="signal peptide" evidence="12">
    <location>
        <begin position="1"/>
        <end position="20"/>
    </location>
</feature>
<dbReference type="Gene3D" id="2.40.170.20">
    <property type="entry name" value="TonB-dependent receptor, beta-barrel domain"/>
    <property type="match status" value="1"/>
</dbReference>
<keyword evidence="5 12" id="KW-0732">Signal</keyword>
<feature type="chain" id="PRO_5002825267" evidence="12">
    <location>
        <begin position="21"/>
        <end position="651"/>
    </location>
</feature>
<dbReference type="PANTHER" id="PTHR30069:SF29">
    <property type="entry name" value="HEMOGLOBIN AND HEMOGLOBIN-HAPTOGLOBIN-BINDING PROTEIN 1-RELATED"/>
    <property type="match status" value="1"/>
</dbReference>
<keyword evidence="3 10" id="KW-1134">Transmembrane beta strand</keyword>
<dbReference type="Proteomes" id="UP000001868">
    <property type="component" value="Chromosome"/>
</dbReference>